<sequence length="90" mass="10456">MRKIAAVFLFGIFCCLIGYAGGERLYHWTETGQLAVHRKMFRGADFVSYDSDRVGFLLEFGLNFYLLKMGLFGMLMACREMWLRAQGWEP</sequence>
<keyword evidence="1" id="KW-1133">Transmembrane helix</keyword>
<protein>
    <submittedName>
        <fullName evidence="2">Uncharacterized protein</fullName>
    </submittedName>
</protein>
<feature type="transmembrane region" description="Helical" evidence="1">
    <location>
        <begin position="56"/>
        <end position="78"/>
    </location>
</feature>
<dbReference type="RefSeq" id="WP_163159130.1">
    <property type="nucleotide sequence ID" value="NZ_VKHP01000141.1"/>
</dbReference>
<dbReference type="EMBL" id="VKHP01000141">
    <property type="protein sequence ID" value="NEU99689.1"/>
    <property type="molecule type" value="Genomic_DNA"/>
</dbReference>
<keyword evidence="1" id="KW-0472">Membrane</keyword>
<evidence type="ECO:0000313" key="2">
    <source>
        <dbReference type="EMBL" id="NEU99689.1"/>
    </source>
</evidence>
<name>A0A6P1BNB7_9BRAD</name>
<gene>
    <name evidence="2" type="ORF">FNJ47_28665</name>
</gene>
<keyword evidence="3" id="KW-1185">Reference proteome</keyword>
<dbReference type="AlphaFoldDB" id="A0A6P1BNB7"/>
<organism evidence="2 3">
    <name type="scientific">Bradyrhizobium uaiense</name>
    <dbReference type="NCBI Taxonomy" id="2594946"/>
    <lineage>
        <taxon>Bacteria</taxon>
        <taxon>Pseudomonadati</taxon>
        <taxon>Pseudomonadota</taxon>
        <taxon>Alphaproteobacteria</taxon>
        <taxon>Hyphomicrobiales</taxon>
        <taxon>Nitrobacteraceae</taxon>
        <taxon>Bradyrhizobium</taxon>
    </lineage>
</organism>
<proteinExistence type="predicted"/>
<evidence type="ECO:0000313" key="3">
    <source>
        <dbReference type="Proteomes" id="UP000468531"/>
    </source>
</evidence>
<keyword evidence="1" id="KW-0812">Transmembrane</keyword>
<reference evidence="2 3" key="1">
    <citation type="journal article" date="2020" name="Arch. Microbiol.">
        <title>Bradyrhizobium uaiense sp. nov., a new highly efficient cowpea symbiont.</title>
        <authorList>
            <person name="Cabral Michel D."/>
            <person name="Azarias Guimaraes A."/>
            <person name="Martins da Costa E."/>
            <person name="Soares de Carvalho T."/>
            <person name="Balsanelli E."/>
            <person name="Willems A."/>
            <person name="Maltempi de Souza E."/>
            <person name="de Souza Moreira F.M."/>
        </authorList>
    </citation>
    <scope>NUCLEOTIDE SEQUENCE [LARGE SCALE GENOMIC DNA]</scope>
    <source>
        <strain evidence="2 3">UFLA 03-164</strain>
    </source>
</reference>
<accession>A0A6P1BNB7</accession>
<comment type="caution">
    <text evidence="2">The sequence shown here is derived from an EMBL/GenBank/DDBJ whole genome shotgun (WGS) entry which is preliminary data.</text>
</comment>
<evidence type="ECO:0000256" key="1">
    <source>
        <dbReference type="SAM" id="Phobius"/>
    </source>
</evidence>
<dbReference type="Proteomes" id="UP000468531">
    <property type="component" value="Unassembled WGS sequence"/>
</dbReference>